<dbReference type="EMBL" id="JBGNUJ010000004">
    <property type="protein sequence ID" value="KAL3959731.1"/>
    <property type="molecule type" value="Genomic_DNA"/>
</dbReference>
<organism evidence="1 2">
    <name type="scientific">Purpureocillium lilacinum</name>
    <name type="common">Paecilomyces lilacinus</name>
    <dbReference type="NCBI Taxonomy" id="33203"/>
    <lineage>
        <taxon>Eukaryota</taxon>
        <taxon>Fungi</taxon>
        <taxon>Dikarya</taxon>
        <taxon>Ascomycota</taxon>
        <taxon>Pezizomycotina</taxon>
        <taxon>Sordariomycetes</taxon>
        <taxon>Hypocreomycetidae</taxon>
        <taxon>Hypocreales</taxon>
        <taxon>Ophiocordycipitaceae</taxon>
        <taxon>Purpureocillium</taxon>
    </lineage>
</organism>
<protein>
    <submittedName>
        <fullName evidence="1">Uncharacterized protein</fullName>
    </submittedName>
</protein>
<accession>A0ACC4DTQ5</accession>
<sequence length="284" mass="30401">MGPTTQRNHPPTEPYLGTRHTHRPVLEPACTLSIHPFPLPADNPPEPTGGRSTRAPQLAHLTPTQPHCHSNDLPGTGQLPRSYDTPGQHAARPTASVVHSRRRPRARQPAKRPVGARHLHLCAPGATCRSRQCCTTGAPPGASTEAPRRHPHGTLPGRKVTATHTRTSRPGHLKSHWAGPTPIASQPAAPCRRADHPKASRRLGPGLAVSPHLIAAGSLIFLLCRLHRATTSTRDFQPGKGSRAPRSALESCRALIRSFGPRTSGADRAASVALVQPRRLTTNA</sequence>
<gene>
    <name evidence="1" type="ORF">ACCO45_004848</name>
</gene>
<name>A0ACC4DTQ5_PURLI</name>
<evidence type="ECO:0000313" key="1">
    <source>
        <dbReference type="EMBL" id="KAL3959731.1"/>
    </source>
</evidence>
<evidence type="ECO:0000313" key="2">
    <source>
        <dbReference type="Proteomes" id="UP001638806"/>
    </source>
</evidence>
<proteinExistence type="predicted"/>
<comment type="caution">
    <text evidence="1">The sequence shown here is derived from an EMBL/GenBank/DDBJ whole genome shotgun (WGS) entry which is preliminary data.</text>
</comment>
<keyword evidence="2" id="KW-1185">Reference proteome</keyword>
<reference evidence="1" key="1">
    <citation type="submission" date="2024-12" db="EMBL/GenBank/DDBJ databases">
        <title>Comparative genomics and development of molecular markers within Purpureocillium lilacinum and among Purpureocillium species.</title>
        <authorList>
            <person name="Yeh Z.-Y."/>
            <person name="Ni N.-T."/>
            <person name="Lo P.-H."/>
            <person name="Mushyakhwo K."/>
            <person name="Lin C.-F."/>
            <person name="Nai Y.-S."/>
        </authorList>
    </citation>
    <scope>NUCLEOTIDE SEQUENCE</scope>
    <source>
        <strain evidence="1">NCHU-NPUST-175</strain>
    </source>
</reference>
<dbReference type="Proteomes" id="UP001638806">
    <property type="component" value="Unassembled WGS sequence"/>
</dbReference>